<sequence>MIRDEVIFWGAAILLVFFAFVLMPVHERFKDAQGRETDVSPDAPPKPEALKPINARTGKIEGFWGSITSFFTPSREKMTRSKVAAQDFQSYLNTTASNETSPNTSNTPSELPPLSGVTALQSDTPPQFNTDSTLGSTVGTTGMERILTRGDLIEAQARFIQTLIGNEPDQATKLGLAEGVATLQELARSTSTSANNVPLGSADKQVYNSLIGVPSSYTYKQFEYAYRIAGGVSASPTNIVKMVQSIPSNFNPVITPRPTVSNVLQISQMDALVPPDLYGPGPNVLRSALQSCSCASQTSGCPKHS</sequence>
<evidence type="ECO:0000313" key="3">
    <source>
        <dbReference type="EMBL" id="QHU13142.1"/>
    </source>
</evidence>
<evidence type="ECO:0000256" key="1">
    <source>
        <dbReference type="SAM" id="MobiDB-lite"/>
    </source>
</evidence>
<keyword evidence="2" id="KW-0812">Transmembrane</keyword>
<feature type="region of interest" description="Disordered" evidence="1">
    <location>
        <begin position="95"/>
        <end position="117"/>
    </location>
</feature>
<proteinExistence type="predicted"/>
<dbReference type="EMBL" id="MN740814">
    <property type="protein sequence ID" value="QHU13142.1"/>
    <property type="molecule type" value="Genomic_DNA"/>
</dbReference>
<protein>
    <submittedName>
        <fullName evidence="3">Uncharacterized protein</fullName>
    </submittedName>
</protein>
<evidence type="ECO:0000256" key="2">
    <source>
        <dbReference type="SAM" id="Phobius"/>
    </source>
</evidence>
<reference evidence="3" key="1">
    <citation type="journal article" date="2020" name="Nature">
        <title>Giant virus diversity and host interactions through global metagenomics.</title>
        <authorList>
            <person name="Schulz F."/>
            <person name="Roux S."/>
            <person name="Paez-Espino D."/>
            <person name="Jungbluth S."/>
            <person name="Walsh D.A."/>
            <person name="Denef V.J."/>
            <person name="McMahon K.D."/>
            <person name="Konstantinidis K.T."/>
            <person name="Eloe-Fadrosh E.A."/>
            <person name="Kyrpides N.C."/>
            <person name="Woyke T."/>
        </authorList>
    </citation>
    <scope>NUCLEOTIDE SEQUENCE</scope>
    <source>
        <strain evidence="3">GVMAG-S-1101178-127</strain>
    </source>
</reference>
<feature type="region of interest" description="Disordered" evidence="1">
    <location>
        <begin position="32"/>
        <end position="51"/>
    </location>
</feature>
<keyword evidence="2" id="KW-0472">Membrane</keyword>
<organism evidence="3">
    <name type="scientific">viral metagenome</name>
    <dbReference type="NCBI Taxonomy" id="1070528"/>
    <lineage>
        <taxon>unclassified sequences</taxon>
        <taxon>metagenomes</taxon>
        <taxon>organismal metagenomes</taxon>
    </lineage>
</organism>
<dbReference type="AlphaFoldDB" id="A0A6C0K502"/>
<name>A0A6C0K502_9ZZZZ</name>
<feature type="compositionally biased region" description="Polar residues" evidence="1">
    <location>
        <begin position="95"/>
        <end position="109"/>
    </location>
</feature>
<keyword evidence="2" id="KW-1133">Transmembrane helix</keyword>
<accession>A0A6C0K502</accession>
<feature type="transmembrane region" description="Helical" evidence="2">
    <location>
        <begin position="6"/>
        <end position="25"/>
    </location>
</feature>